<keyword evidence="7" id="KW-0865">Zymogen</keyword>
<evidence type="ECO:0000256" key="2">
    <source>
        <dbReference type="ARBA" id="ARBA00022723"/>
    </source>
</evidence>
<comment type="caution">
    <text evidence="9">Lacks conserved residue(s) required for the propagation of feature annotation.</text>
</comment>
<reference evidence="12" key="1">
    <citation type="submission" date="2023-03" db="EMBL/GenBank/DDBJ databases">
        <title>Electrophorus voltai genome.</title>
        <authorList>
            <person name="Bian C."/>
        </authorList>
    </citation>
    <scope>NUCLEOTIDE SEQUENCE</scope>
    <source>
        <strain evidence="12">CB-2022</strain>
        <tissue evidence="12">Muscle</tissue>
    </source>
</reference>
<evidence type="ECO:0000256" key="4">
    <source>
        <dbReference type="ARBA" id="ARBA00022801"/>
    </source>
</evidence>
<protein>
    <recommendedName>
        <fullName evidence="10">Metalloendopeptidase</fullName>
        <ecNumber evidence="10">3.4.24.-</ecNumber>
    </recommendedName>
</protein>
<dbReference type="GO" id="GO:0004222">
    <property type="term" value="F:metalloendopeptidase activity"/>
    <property type="evidence" value="ECO:0007669"/>
    <property type="project" value="UniProtKB-UniRule"/>
</dbReference>
<dbReference type="Pfam" id="PF01400">
    <property type="entry name" value="Astacin"/>
    <property type="match status" value="2"/>
</dbReference>
<dbReference type="Gene3D" id="3.40.390.10">
    <property type="entry name" value="Collagenase (Catalytic Domain)"/>
    <property type="match status" value="2"/>
</dbReference>
<gene>
    <name evidence="12" type="ORF">P4O66_021851</name>
</gene>
<evidence type="ECO:0000256" key="7">
    <source>
        <dbReference type="ARBA" id="ARBA00023145"/>
    </source>
</evidence>
<name>A0AAD9E1X2_9TELE</name>
<evidence type="ECO:0000256" key="3">
    <source>
        <dbReference type="ARBA" id="ARBA00022729"/>
    </source>
</evidence>
<feature type="binding site" evidence="9">
    <location>
        <position position="385"/>
    </location>
    <ligand>
        <name>Zn(2+)</name>
        <dbReference type="ChEBI" id="CHEBI:29105"/>
        <note>catalytic</note>
    </ligand>
</feature>
<feature type="active site" evidence="9">
    <location>
        <position position="386"/>
    </location>
</feature>
<keyword evidence="4 9" id="KW-0378">Hydrolase</keyword>
<dbReference type="EMBL" id="JAROKS010000007">
    <property type="protein sequence ID" value="KAK1802186.1"/>
    <property type="molecule type" value="Genomic_DNA"/>
</dbReference>
<dbReference type="InterPro" id="IPR024079">
    <property type="entry name" value="MetalloPept_cat_dom_sf"/>
</dbReference>
<accession>A0AAD9E1X2</accession>
<feature type="binding site" evidence="9">
    <location>
        <position position="206"/>
    </location>
    <ligand>
        <name>Zn(2+)</name>
        <dbReference type="ChEBI" id="CHEBI:29105"/>
        <note>catalytic</note>
    </ligand>
</feature>
<dbReference type="SMART" id="SM00235">
    <property type="entry name" value="ZnMc"/>
    <property type="match status" value="2"/>
</dbReference>
<keyword evidence="2 9" id="KW-0479">Metal-binding</keyword>
<dbReference type="InterPro" id="IPR001506">
    <property type="entry name" value="Peptidase_M12A"/>
</dbReference>
<evidence type="ECO:0000313" key="12">
    <source>
        <dbReference type="EMBL" id="KAK1802186.1"/>
    </source>
</evidence>
<dbReference type="GO" id="GO:0008270">
    <property type="term" value="F:zinc ion binding"/>
    <property type="evidence" value="ECO:0007669"/>
    <property type="project" value="UniProtKB-UniRule"/>
</dbReference>
<feature type="binding site" evidence="9">
    <location>
        <position position="200"/>
    </location>
    <ligand>
        <name>Zn(2+)</name>
        <dbReference type="ChEBI" id="CHEBI:29105"/>
        <note>catalytic</note>
    </ligand>
</feature>
<organism evidence="12 13">
    <name type="scientific">Electrophorus voltai</name>
    <dbReference type="NCBI Taxonomy" id="2609070"/>
    <lineage>
        <taxon>Eukaryota</taxon>
        <taxon>Metazoa</taxon>
        <taxon>Chordata</taxon>
        <taxon>Craniata</taxon>
        <taxon>Vertebrata</taxon>
        <taxon>Euteleostomi</taxon>
        <taxon>Actinopterygii</taxon>
        <taxon>Neopterygii</taxon>
        <taxon>Teleostei</taxon>
        <taxon>Ostariophysi</taxon>
        <taxon>Gymnotiformes</taxon>
        <taxon>Gymnotoidei</taxon>
        <taxon>Gymnotidae</taxon>
        <taxon>Electrophorus</taxon>
    </lineage>
</organism>
<keyword evidence="6 9" id="KW-0482">Metalloprotease</keyword>
<dbReference type="PROSITE" id="PS51864">
    <property type="entry name" value="ASTACIN"/>
    <property type="match status" value="2"/>
</dbReference>
<comment type="cofactor">
    <cofactor evidence="9 10">
        <name>Zn(2+)</name>
        <dbReference type="ChEBI" id="CHEBI:29105"/>
    </cofactor>
    <text evidence="9 10">Binds 1 zinc ion per subunit.</text>
</comment>
<dbReference type="EC" id="3.4.24.-" evidence="10"/>
<dbReference type="AlphaFoldDB" id="A0AAD9E1X2"/>
<feature type="active site" evidence="9">
    <location>
        <position position="197"/>
    </location>
</feature>
<dbReference type="PANTHER" id="PTHR10127">
    <property type="entry name" value="DISCOIDIN, CUB, EGF, LAMININ , AND ZINC METALLOPROTEASE DOMAIN CONTAINING"/>
    <property type="match status" value="1"/>
</dbReference>
<evidence type="ECO:0000259" key="11">
    <source>
        <dbReference type="PROSITE" id="PS51864"/>
    </source>
</evidence>
<evidence type="ECO:0000256" key="10">
    <source>
        <dbReference type="RuleBase" id="RU361183"/>
    </source>
</evidence>
<proteinExistence type="predicted"/>
<feature type="binding site" evidence="9">
    <location>
        <position position="196"/>
    </location>
    <ligand>
        <name>Zn(2+)</name>
        <dbReference type="ChEBI" id="CHEBI:29105"/>
        <note>catalytic</note>
    </ligand>
</feature>
<dbReference type="SUPFAM" id="SSF55486">
    <property type="entry name" value="Metalloproteases ('zincins'), catalytic domain"/>
    <property type="match status" value="2"/>
</dbReference>
<feature type="domain" description="Peptidase M12A" evidence="11">
    <location>
        <begin position="98"/>
        <end position="296"/>
    </location>
</feature>
<comment type="caution">
    <text evidence="12">The sequence shown here is derived from an EMBL/GenBank/DDBJ whole genome shotgun (WGS) entry which is preliminary data.</text>
</comment>
<keyword evidence="1 9" id="KW-0645">Protease</keyword>
<evidence type="ECO:0000256" key="1">
    <source>
        <dbReference type="ARBA" id="ARBA00022670"/>
    </source>
</evidence>
<dbReference type="PRINTS" id="PR00480">
    <property type="entry name" value="ASTACIN"/>
</dbReference>
<feature type="non-terminal residue" evidence="12">
    <location>
        <position position="1"/>
    </location>
</feature>
<evidence type="ECO:0000313" key="13">
    <source>
        <dbReference type="Proteomes" id="UP001239994"/>
    </source>
</evidence>
<keyword evidence="3" id="KW-0732">Signal</keyword>
<keyword evidence="8" id="KW-1015">Disulfide bond</keyword>
<dbReference type="FunFam" id="3.40.390.10:FF:000040">
    <property type="entry name" value="Metalloendopeptidase"/>
    <property type="match status" value="1"/>
</dbReference>
<sequence>MCVCVRDCPYRCHSLTEKISKKVTRPTVTLYIIARPLLQEAAHGCKLAAEIFKIVVKYTVSRETEVTGQNLFCVLVREADEPKVIGDIAVDDENDERNADPCTSQGCMWPKSSDGIVYVPYVIANHFSSRELQVIQRGLDSFSSVSCIRFNPHSNERDYLSIESRSGCYSYVGRRDYAQTVSLDRNGCIYHHTVQHELLHALGFNHEQCRSDRDNHIRVVWENIIDSYKYAFDKIYTLNQGTPYDYNSVMQYHRTAFSKNGLPTMVPIPNSNVAFGQATQMSQNDITRLNRLYKCFAEDIPELSVGELLERANKDITSRELQVIQRGLDSFSSVSCIHFKHRSSERDYISIESRSGCYSNIGCHGNAQTVSLPQSGCVYRKTVQHELMHALGFNHEQKHGDCDNHIRVVWENIIPDPNVVLTSPILISEKKFDNYKKHNFDKINTLNQGTYDYDYNSVMQYH</sequence>
<dbReference type="GO" id="GO:0006508">
    <property type="term" value="P:proteolysis"/>
    <property type="evidence" value="ECO:0007669"/>
    <property type="project" value="UniProtKB-KW"/>
</dbReference>
<keyword evidence="5 9" id="KW-0862">Zinc</keyword>
<keyword evidence="13" id="KW-1185">Reference proteome</keyword>
<evidence type="ECO:0000256" key="5">
    <source>
        <dbReference type="ARBA" id="ARBA00022833"/>
    </source>
</evidence>
<feature type="binding site" evidence="9">
    <location>
        <position position="389"/>
    </location>
    <ligand>
        <name>Zn(2+)</name>
        <dbReference type="ChEBI" id="CHEBI:29105"/>
        <note>catalytic</note>
    </ligand>
</feature>
<evidence type="ECO:0000256" key="6">
    <source>
        <dbReference type="ARBA" id="ARBA00023049"/>
    </source>
</evidence>
<feature type="binding site" evidence="9">
    <location>
        <position position="395"/>
    </location>
    <ligand>
        <name>Zn(2+)</name>
        <dbReference type="ChEBI" id="CHEBI:29105"/>
        <note>catalytic</note>
    </ligand>
</feature>
<dbReference type="Proteomes" id="UP001239994">
    <property type="component" value="Unassembled WGS sequence"/>
</dbReference>
<feature type="domain" description="Peptidase M12A" evidence="11">
    <location>
        <begin position="290"/>
        <end position="462"/>
    </location>
</feature>
<evidence type="ECO:0000256" key="8">
    <source>
        <dbReference type="ARBA" id="ARBA00023157"/>
    </source>
</evidence>
<evidence type="ECO:0000256" key="9">
    <source>
        <dbReference type="PROSITE-ProRule" id="PRU01211"/>
    </source>
</evidence>
<dbReference type="InterPro" id="IPR006026">
    <property type="entry name" value="Peptidase_Metallo"/>
</dbReference>
<dbReference type="PANTHER" id="PTHR10127:SF779">
    <property type="entry name" value="METALLOENDOPEPTIDASE"/>
    <property type="match status" value="1"/>
</dbReference>